<keyword evidence="2" id="KW-1185">Reference proteome</keyword>
<sequence>MAPYLNWPVAVWAELVILRRQVALLCPLNLFSPGGAAVPAEPFLARWRCCGSCTFSRQVALLCSLHLFSPAGVAVPAAPFLARWRCCARCTFSRQVALLCPLHLFSPGVTVQYK</sequence>
<comment type="caution">
    <text evidence="1">The sequence shown here is derived from an EMBL/GenBank/DDBJ whole genome shotgun (WGS) entry which is preliminary data.</text>
</comment>
<proteinExistence type="predicted"/>
<dbReference type="AlphaFoldDB" id="A0A9X6NGE7"/>
<name>A0A9X6NGE7_HYPEX</name>
<organism evidence="1 2">
    <name type="scientific">Hypsibius exemplaris</name>
    <name type="common">Freshwater tardigrade</name>
    <dbReference type="NCBI Taxonomy" id="2072580"/>
    <lineage>
        <taxon>Eukaryota</taxon>
        <taxon>Metazoa</taxon>
        <taxon>Ecdysozoa</taxon>
        <taxon>Tardigrada</taxon>
        <taxon>Eutardigrada</taxon>
        <taxon>Parachela</taxon>
        <taxon>Hypsibioidea</taxon>
        <taxon>Hypsibiidae</taxon>
        <taxon>Hypsibius</taxon>
    </lineage>
</organism>
<dbReference type="EMBL" id="MTYJ01000284">
    <property type="protein sequence ID" value="OWA52754.1"/>
    <property type="molecule type" value="Genomic_DNA"/>
</dbReference>
<gene>
    <name evidence="1" type="ORF">BV898_17197</name>
</gene>
<accession>A0A9X6NGE7</accession>
<evidence type="ECO:0000313" key="2">
    <source>
        <dbReference type="Proteomes" id="UP000192578"/>
    </source>
</evidence>
<protein>
    <submittedName>
        <fullName evidence="1">Uncharacterized protein</fullName>
    </submittedName>
</protein>
<dbReference type="Proteomes" id="UP000192578">
    <property type="component" value="Unassembled WGS sequence"/>
</dbReference>
<evidence type="ECO:0000313" key="1">
    <source>
        <dbReference type="EMBL" id="OWA52754.1"/>
    </source>
</evidence>
<reference evidence="2" key="1">
    <citation type="submission" date="2017-01" db="EMBL/GenBank/DDBJ databases">
        <title>Comparative genomics of anhydrobiosis in the tardigrade Hypsibius dujardini.</title>
        <authorList>
            <person name="Yoshida Y."/>
            <person name="Koutsovoulos G."/>
            <person name="Laetsch D."/>
            <person name="Stevens L."/>
            <person name="Kumar S."/>
            <person name="Horikawa D."/>
            <person name="Ishino K."/>
            <person name="Komine S."/>
            <person name="Tomita M."/>
            <person name="Blaxter M."/>
            <person name="Arakawa K."/>
        </authorList>
    </citation>
    <scope>NUCLEOTIDE SEQUENCE [LARGE SCALE GENOMIC DNA]</scope>
    <source>
        <strain evidence="2">Z151</strain>
    </source>
</reference>